<sequence length="191" mass="23011">MNKDLSTTRKQQVYADAIATEDRLRMKWFKRNEQRLVEYAEQALPKKVTEEEKEKMISDRQERYQNVERKVRPRFSEGGEVPLIDPDAVYNVMRPVNPEVKSLLYAGTEKNGRKNYLHERVKILPENKYYFQECVNWTYGWKMWNHGKENPMIRYGRCRIIEESFYRKNNVGRDPDWYREPSKLSPTTCGF</sequence>
<dbReference type="PANTHER" id="PTHR35826">
    <property type="entry name" value="PROTEIN ATP6V1FNB-LIKE"/>
    <property type="match status" value="1"/>
</dbReference>
<dbReference type="RefSeq" id="XP_018330097.1">
    <property type="nucleotide sequence ID" value="XM_018474595.1"/>
</dbReference>
<evidence type="ECO:0000259" key="1">
    <source>
        <dbReference type="Pfam" id="PF22589"/>
    </source>
</evidence>
<accession>A0A1W4XBA5</accession>
<reference evidence="3" key="1">
    <citation type="submission" date="2025-08" db="UniProtKB">
        <authorList>
            <consortium name="RefSeq"/>
        </authorList>
    </citation>
    <scope>IDENTIFICATION</scope>
    <source>
        <tissue evidence="3">Entire body</tissue>
    </source>
</reference>
<dbReference type="InterPro" id="IPR054323">
    <property type="entry name" value="SPMIP1_C"/>
</dbReference>
<dbReference type="KEGG" id="apln:108740312"/>
<dbReference type="AlphaFoldDB" id="A0A1W4XBA5"/>
<dbReference type="PANTHER" id="PTHR35826:SF1">
    <property type="entry name" value="PROTEIN ATP6V1FNB-LIKE"/>
    <property type="match status" value="1"/>
</dbReference>
<evidence type="ECO:0000313" key="3">
    <source>
        <dbReference type="RefSeq" id="XP_018330097.1"/>
    </source>
</evidence>
<organism evidence="2 3">
    <name type="scientific">Agrilus planipennis</name>
    <name type="common">Emerald ash borer</name>
    <name type="synonym">Agrilus marcopoli</name>
    <dbReference type="NCBI Taxonomy" id="224129"/>
    <lineage>
        <taxon>Eukaryota</taxon>
        <taxon>Metazoa</taxon>
        <taxon>Ecdysozoa</taxon>
        <taxon>Arthropoda</taxon>
        <taxon>Hexapoda</taxon>
        <taxon>Insecta</taxon>
        <taxon>Pterygota</taxon>
        <taxon>Neoptera</taxon>
        <taxon>Endopterygota</taxon>
        <taxon>Coleoptera</taxon>
        <taxon>Polyphaga</taxon>
        <taxon>Elateriformia</taxon>
        <taxon>Buprestoidea</taxon>
        <taxon>Buprestidae</taxon>
        <taxon>Agrilinae</taxon>
        <taxon>Agrilus</taxon>
    </lineage>
</organism>
<proteinExistence type="predicted"/>
<dbReference type="OrthoDB" id="410807at2759"/>
<dbReference type="GeneID" id="108740312"/>
<dbReference type="Proteomes" id="UP000192223">
    <property type="component" value="Unplaced"/>
</dbReference>
<evidence type="ECO:0000313" key="2">
    <source>
        <dbReference type="Proteomes" id="UP000192223"/>
    </source>
</evidence>
<gene>
    <name evidence="3" type="primary">LOC108740312</name>
</gene>
<keyword evidence="2" id="KW-1185">Reference proteome</keyword>
<protein>
    <submittedName>
        <fullName evidence="3">Uncharacterized protein LOC108740312</fullName>
    </submittedName>
</protein>
<dbReference type="InParanoid" id="A0A1W4XBA5"/>
<name>A0A1W4XBA5_AGRPL</name>
<dbReference type="Pfam" id="PF22589">
    <property type="entry name" value="SPMIP1"/>
    <property type="match status" value="1"/>
</dbReference>
<feature type="domain" description="Sperm microtubule inner protein 1 C-terminal" evidence="1">
    <location>
        <begin position="61"/>
        <end position="175"/>
    </location>
</feature>